<dbReference type="AlphaFoldDB" id="A0A6N2NJ77"/>
<evidence type="ECO:0000256" key="1">
    <source>
        <dbReference type="SAM" id="MobiDB-lite"/>
    </source>
</evidence>
<feature type="region of interest" description="Disordered" evidence="1">
    <location>
        <begin position="1"/>
        <end position="33"/>
    </location>
</feature>
<dbReference type="EMBL" id="CAADRP010002151">
    <property type="protein sequence ID" value="VFU62410.1"/>
    <property type="molecule type" value="Genomic_DNA"/>
</dbReference>
<organism evidence="2">
    <name type="scientific">Salix viminalis</name>
    <name type="common">Common osier</name>
    <name type="synonym">Basket willow</name>
    <dbReference type="NCBI Taxonomy" id="40686"/>
    <lineage>
        <taxon>Eukaryota</taxon>
        <taxon>Viridiplantae</taxon>
        <taxon>Streptophyta</taxon>
        <taxon>Embryophyta</taxon>
        <taxon>Tracheophyta</taxon>
        <taxon>Spermatophyta</taxon>
        <taxon>Magnoliopsida</taxon>
        <taxon>eudicotyledons</taxon>
        <taxon>Gunneridae</taxon>
        <taxon>Pentapetalae</taxon>
        <taxon>rosids</taxon>
        <taxon>fabids</taxon>
        <taxon>Malpighiales</taxon>
        <taxon>Salicaceae</taxon>
        <taxon>Saliceae</taxon>
        <taxon>Salix</taxon>
    </lineage>
</organism>
<feature type="compositionally biased region" description="Basic and acidic residues" evidence="1">
    <location>
        <begin position="1"/>
        <end position="11"/>
    </location>
</feature>
<accession>A0A6N2NJ77</accession>
<proteinExistence type="predicted"/>
<sequence length="100" mass="11191">MASESQRHNEGESQPSESTHFPSGRLKYRGAGYPPPISYRRTLGYDSLSTISTTTTTTTTRTISRIQIPSHMYYDKDYILASANSPKFAMDTKTSNVIHV</sequence>
<reference evidence="2" key="1">
    <citation type="submission" date="2019-03" db="EMBL/GenBank/DDBJ databases">
        <authorList>
            <person name="Mank J."/>
            <person name="Almeida P."/>
        </authorList>
    </citation>
    <scope>NUCLEOTIDE SEQUENCE</scope>
    <source>
        <strain evidence="2">78183</strain>
    </source>
</reference>
<gene>
    <name evidence="2" type="ORF">SVIM_LOCUS472060</name>
</gene>
<feature type="compositionally biased region" description="Polar residues" evidence="1">
    <location>
        <begin position="12"/>
        <end position="21"/>
    </location>
</feature>
<name>A0A6N2NJ77_SALVM</name>
<evidence type="ECO:0000313" key="2">
    <source>
        <dbReference type="EMBL" id="VFU62410.1"/>
    </source>
</evidence>
<protein>
    <submittedName>
        <fullName evidence="2">Uncharacterized protein</fullName>
    </submittedName>
</protein>